<evidence type="ECO:0000313" key="2">
    <source>
        <dbReference type="Proteomes" id="UP001497535"/>
    </source>
</evidence>
<dbReference type="EMBL" id="CAVMJV010000073">
    <property type="protein sequence ID" value="CAK5088693.1"/>
    <property type="molecule type" value="Genomic_DNA"/>
</dbReference>
<comment type="caution">
    <text evidence="1">The sequence shown here is derived from an EMBL/GenBank/DDBJ whole genome shotgun (WGS) entry which is preliminary data.</text>
</comment>
<sequence length="80" mass="9556">MALKPNKYTLLLRVHLLYLLIIVDNHKIINLHPQLFVLWPHCPFSLLRKGDRMGRRRLRGVADWIEKNESEVKLMLKGRE</sequence>
<evidence type="ECO:0000313" key="1">
    <source>
        <dbReference type="EMBL" id="CAK5088693.1"/>
    </source>
</evidence>
<accession>A0ACB1AC12</accession>
<name>A0ACB1AC12_MELEN</name>
<proteinExistence type="predicted"/>
<keyword evidence="2" id="KW-1185">Reference proteome</keyword>
<dbReference type="Proteomes" id="UP001497535">
    <property type="component" value="Unassembled WGS sequence"/>
</dbReference>
<reference evidence="1" key="1">
    <citation type="submission" date="2023-11" db="EMBL/GenBank/DDBJ databases">
        <authorList>
            <person name="Poullet M."/>
        </authorList>
    </citation>
    <scope>NUCLEOTIDE SEQUENCE</scope>
    <source>
        <strain evidence="1">E1834</strain>
    </source>
</reference>
<organism evidence="1 2">
    <name type="scientific">Meloidogyne enterolobii</name>
    <name type="common">Root-knot nematode worm</name>
    <name type="synonym">Meloidogyne mayaguensis</name>
    <dbReference type="NCBI Taxonomy" id="390850"/>
    <lineage>
        <taxon>Eukaryota</taxon>
        <taxon>Metazoa</taxon>
        <taxon>Ecdysozoa</taxon>
        <taxon>Nematoda</taxon>
        <taxon>Chromadorea</taxon>
        <taxon>Rhabditida</taxon>
        <taxon>Tylenchina</taxon>
        <taxon>Tylenchomorpha</taxon>
        <taxon>Tylenchoidea</taxon>
        <taxon>Meloidogynidae</taxon>
        <taxon>Meloidogyninae</taxon>
        <taxon>Meloidogyne</taxon>
    </lineage>
</organism>
<gene>
    <name evidence="1" type="ORF">MENTE1834_LOCUS36362</name>
</gene>
<protein>
    <submittedName>
        <fullName evidence="1">Uncharacterized protein</fullName>
    </submittedName>
</protein>